<accession>A0A127I1P0</accession>
<dbReference type="KEGG" id="pazo:AYR47_20355"/>
<sequence length="1715" mass="193804">MTHVNPPYFFPEFHRPARRKQPTERERALGLTLKDLDWLNTLYYATDQARQDEALRDHPMAVEKFILKLTPKVSIPLAGTFLMSSSPDESKALLYTPYGGIEVFDDREAVIDELINRLNSEDHRVDLIHFLSIKQRKDFAPGTAFTLGTAFIPGAVFEDQENTIEASQKLNLQAVLAELRKTPSLAWLLDTLLAIMARSYFPGLDQRDTRVNSFIAADAEHPEQSPRWINSTALSDVLLQYYLKQDWPTAQTRTFSNPRHITHDFSDTRHAEDLQHWESLVQQTAGVLTKLLGSLLQTWWNEDIDSGYSRLELFTQAMRDKFRADLLFKHQYAIVSAEENQHLLALFLPDQAARSAWHPSLHIEKVSIHAPYQHYVELASTLLIGGKHAYLYTQSRGLQVLEDLADLNDTLLSMLKAAGHEDELLSFLSLEERSAYIAMDAVQVSGLPVAGSVFGGLVEDIAAKQLSNLEHALGLYRRSNGAVDLAALLDCALDVRHMLDSRLLSLDTAGRWSLHPISSGNGRPSTVQAERAKLQLQTLQAAQAASAAQRRQHPTLRGLARRALNTELHKYQLDMDASDIYINTYATQAEQREERVPVRSVMLVDFLIEHLAQVASPLGDTPDMGFYATRRDGAALRWNSLSSSTVNAMVAFSMVGLTHHDVRELPRQFLEDHRETLGSALLLGLRSETELRLLNKTLSPQQHAILDTVLRPDSMTRLKRHGLNGFLPDAYGLTLTLGEQLLPLANCFVLTERGGIDPNHSGQALLWTPQHGHEPFESVNALRKQLEQRLTQPDKRLALLHNLPLRQRKPHTTFGLGPLQRIDEHLLNDRQQSYVEHGVDDIEFWLAAPLAPKQRQDCLDNEMQQASLSNLDRAASIAQAMIQQQALPVWLGMAMPQEQLLHAELLEQYRLSTLDERDYLHSLPPLREHVASRLRTLLDARYPGLELNPDDVLIPARIVLNGHTQSLTDFALRHLPDLHANNLHPRARGATPLPTTFDGAAVVQLVRQLDIASTYNTLLTTHLAADTDDARQRRELFSRQLPWQLLRHAHEEKLEERLSEAAWGFIQQVIDMPDAVAREQVSGASAMIRPLELVATEGAQAVKVTGVYLIGPQAKASGPLVLYAPYSPLRVLKEYASEEELRREINRPGPLQEWIIRQLDEPAQATYRNLLRPTQRPGSDIRLASNPIRGNILPRLFHDNTLLLLKMLTCQFEREGKDQWDGITSLLRNGIPMALQFIAGKLKYPMVVWRSFKLFEASAEDLQQQRFGAGLRKFIQGLATLASLRKQLDEWLPTDPPTAPTDLPQTGPAPAMTVSTLDVTDPMRTRLRRFENMTVALADLRLDEERGVYTQPVNNRTYVPVAGRVYPIEQRGEHWRVSLASELGPFVERNARGQWVLDLSEREPRFGPTLSRYRGRYVTRLTERDSINIEAQGLPAIRALDMDKALIIHRALNVALFYTFTCQDNLTLFAIRRDPNSRVGRFLTEMFGVLNFNPAQVSKIQTRVREILDGLTQQSLLTFDSERFVVGSARWAPDETFAFVIPEDAQQRIYLLDLFFETTMDSYLGHLNTPFDIHDHARAATLIHEMSHLVSATEDIAYMDSMRPFLDLINRGTAEGLRKYTALSNLQSTALSVLTPATMLFKTWNDLSQRWEDLGNTGSTKVRDKVLHLTGARTLDDARAIFMSDADRRIDIILANADSVTCLITHLGRELFPGR</sequence>
<dbReference type="EMBL" id="CP014546">
    <property type="protein sequence ID" value="AMN80521.1"/>
    <property type="molecule type" value="Genomic_DNA"/>
</dbReference>
<reference evidence="2 3" key="1">
    <citation type="submission" date="2016-02" db="EMBL/GenBank/DDBJ databases">
        <title>Complete genome sequence of Pseudomonas azotoformans S4.</title>
        <authorList>
            <person name="Fang Y."/>
            <person name="Wu L."/>
            <person name="Feng G."/>
        </authorList>
    </citation>
    <scope>NUCLEOTIDE SEQUENCE [LARGE SCALE GENOMIC DNA]</scope>
    <source>
        <strain evidence="2 3">S4</strain>
    </source>
</reference>
<gene>
    <name evidence="2" type="ORF">AYR47_20355</name>
</gene>
<protein>
    <recommendedName>
        <fullName evidence="1">Dermonecrotic toxin N-terminal domain-containing protein</fullName>
    </recommendedName>
</protein>
<organism evidence="2 3">
    <name type="scientific">Pseudomonas azotoformans</name>
    <dbReference type="NCBI Taxonomy" id="47878"/>
    <lineage>
        <taxon>Bacteria</taxon>
        <taxon>Pseudomonadati</taxon>
        <taxon>Pseudomonadota</taxon>
        <taxon>Gammaproteobacteria</taxon>
        <taxon>Pseudomonadales</taxon>
        <taxon>Pseudomonadaceae</taxon>
        <taxon>Pseudomonas</taxon>
    </lineage>
</organism>
<dbReference type="Proteomes" id="UP000070516">
    <property type="component" value="Chromosome"/>
</dbReference>
<name>A0A127I1P0_PSEAZ</name>
<dbReference type="InterPro" id="IPR024079">
    <property type="entry name" value="MetalloPept_cat_dom_sf"/>
</dbReference>
<proteinExistence type="predicted"/>
<dbReference type="SUPFAM" id="SSF55486">
    <property type="entry name" value="Metalloproteases ('zincins'), catalytic domain"/>
    <property type="match status" value="1"/>
</dbReference>
<dbReference type="RefSeq" id="WP_061436518.1">
    <property type="nucleotide sequence ID" value="NZ_CP014546.1"/>
</dbReference>
<dbReference type="GO" id="GO:0008237">
    <property type="term" value="F:metallopeptidase activity"/>
    <property type="evidence" value="ECO:0007669"/>
    <property type="project" value="InterPro"/>
</dbReference>
<evidence type="ECO:0000313" key="2">
    <source>
        <dbReference type="EMBL" id="AMN80521.1"/>
    </source>
</evidence>
<feature type="domain" description="Dermonecrotic toxin N-terminal" evidence="1">
    <location>
        <begin position="922"/>
        <end position="1145"/>
    </location>
</feature>
<dbReference type="Gene3D" id="3.40.390.10">
    <property type="entry name" value="Collagenase (Catalytic Domain)"/>
    <property type="match status" value="1"/>
</dbReference>
<dbReference type="InterPro" id="IPR046673">
    <property type="entry name" value="ToxA_N"/>
</dbReference>
<dbReference type="Pfam" id="PF20178">
    <property type="entry name" value="ToxA_N"/>
    <property type="match status" value="1"/>
</dbReference>
<evidence type="ECO:0000259" key="1">
    <source>
        <dbReference type="Pfam" id="PF20178"/>
    </source>
</evidence>
<evidence type="ECO:0000313" key="3">
    <source>
        <dbReference type="Proteomes" id="UP000070516"/>
    </source>
</evidence>